<dbReference type="Proteomes" id="UP001201397">
    <property type="component" value="Unassembled WGS sequence"/>
</dbReference>
<comment type="similarity">
    <text evidence="1 2">Belongs to the RTX toxin acyltransferase family.</text>
</comment>
<comment type="function">
    <text evidence="2">Involved in fatty acylation of protoxin at internal lysine residues, thereby converting it to the active toxin.</text>
</comment>
<evidence type="ECO:0000256" key="2">
    <source>
        <dbReference type="RuleBase" id="RU368102"/>
    </source>
</evidence>
<proteinExistence type="inferred from homology"/>
<keyword evidence="2" id="KW-0204">Cytolysis</keyword>
<dbReference type="Pfam" id="PF02794">
    <property type="entry name" value="HlyC"/>
    <property type="match status" value="1"/>
</dbReference>
<protein>
    <recommendedName>
        <fullName evidence="2">RTX toxin-activating lysine-acyltransferase</fullName>
        <ecNumber evidence="2">2.3.1.-</ecNumber>
    </recommendedName>
</protein>
<dbReference type="GO" id="GO:0009404">
    <property type="term" value="P:toxin metabolic process"/>
    <property type="evidence" value="ECO:0007669"/>
    <property type="project" value="UniProtKB-UniRule"/>
</dbReference>
<organism evidence="3 4">
    <name type="scientific">Neisseria lisongii</name>
    <dbReference type="NCBI Taxonomy" id="2912188"/>
    <lineage>
        <taxon>Bacteria</taxon>
        <taxon>Pseudomonadati</taxon>
        <taxon>Pseudomonadota</taxon>
        <taxon>Betaproteobacteria</taxon>
        <taxon>Neisseriales</taxon>
        <taxon>Neisseriaceae</taxon>
        <taxon>Neisseria</taxon>
    </lineage>
</organism>
<evidence type="ECO:0000313" key="3">
    <source>
        <dbReference type="EMBL" id="MCF7530000.1"/>
    </source>
</evidence>
<dbReference type="EC" id="2.3.1.-" evidence="2"/>
<gene>
    <name evidence="3" type="ORF">L4H06_07160</name>
</gene>
<dbReference type="GO" id="GO:0031640">
    <property type="term" value="P:killing of cells of another organism"/>
    <property type="evidence" value="ECO:0007669"/>
    <property type="project" value="UniProtKB-KW"/>
</dbReference>
<sequence length="163" mass="19185">MPNPTPTLNIISPKLFPDKVWNESEVLGAITWLWYQSPVHRQVDIAEMMAYVLPVLKNGQFALFSLGVQPIGYISWAYFDEVAEVHYLQSDRYLRNNSDWNCGDNIWIIQWFAPLGHSHQMRYCCPKCDYRTWLYHYPHFGGTAGFEQRLTDANRFSRLPEKH</sequence>
<keyword evidence="2" id="KW-0808">Transferase</keyword>
<dbReference type="GO" id="GO:0005737">
    <property type="term" value="C:cytoplasm"/>
    <property type="evidence" value="ECO:0007669"/>
    <property type="project" value="UniProtKB-SubCell"/>
</dbReference>
<name>A0AAW5ANU3_9NEIS</name>
<evidence type="ECO:0000256" key="1">
    <source>
        <dbReference type="ARBA" id="ARBA00005686"/>
    </source>
</evidence>
<dbReference type="EMBL" id="JAKKDL010000007">
    <property type="protein sequence ID" value="MCF7530000.1"/>
    <property type="molecule type" value="Genomic_DNA"/>
</dbReference>
<accession>A0AAW5ANU3</accession>
<dbReference type="InterPro" id="IPR003996">
    <property type="entry name" value="RTX_toxin-activating_protC_bac"/>
</dbReference>
<comment type="subcellular location">
    <subcellularLocation>
        <location evidence="2">Cytoplasm</location>
    </subcellularLocation>
</comment>
<keyword evidence="2" id="KW-0963">Cytoplasm</keyword>
<dbReference type="AlphaFoldDB" id="A0AAW5ANU3"/>
<comment type="caution">
    <text evidence="3">The sequence shown here is derived from an EMBL/GenBank/DDBJ whole genome shotgun (WGS) entry which is preliminary data.</text>
</comment>
<reference evidence="3" key="1">
    <citation type="submission" date="2022-01" db="EMBL/GenBank/DDBJ databases">
        <title>Neisseria sp. ZJ104.</title>
        <authorList>
            <person name="Yang C."/>
        </authorList>
    </citation>
    <scope>NUCLEOTIDE SEQUENCE</scope>
    <source>
        <strain evidence="3">ZJ104</strain>
    </source>
</reference>
<evidence type="ECO:0000313" key="4">
    <source>
        <dbReference type="Proteomes" id="UP001201397"/>
    </source>
</evidence>
<keyword evidence="2" id="KW-0012">Acyltransferase</keyword>
<dbReference type="PRINTS" id="PR01489">
    <property type="entry name" value="RTXTOXINC"/>
</dbReference>
<dbReference type="GO" id="GO:0016746">
    <property type="term" value="F:acyltransferase activity"/>
    <property type="evidence" value="ECO:0007669"/>
    <property type="project" value="UniProtKB-UniRule"/>
</dbReference>